<evidence type="ECO:0000259" key="3">
    <source>
        <dbReference type="PROSITE" id="PS51845"/>
    </source>
</evidence>
<dbReference type="Proteomes" id="UP000494040">
    <property type="component" value="Unassembled WGS sequence"/>
</dbReference>
<evidence type="ECO:0000256" key="1">
    <source>
        <dbReference type="ARBA" id="ARBA00022723"/>
    </source>
</evidence>
<dbReference type="InterPro" id="IPR002073">
    <property type="entry name" value="PDEase_catalytic_dom"/>
</dbReference>
<protein>
    <recommendedName>
        <fullName evidence="3">PDEase domain-containing protein</fullName>
    </recommendedName>
</protein>
<reference evidence="4" key="1">
    <citation type="submission" date="2022-01" db="UniProtKB">
        <authorList>
            <consortium name="EnsemblMetazoa"/>
        </authorList>
    </citation>
    <scope>IDENTIFICATION</scope>
</reference>
<dbReference type="RefSeq" id="XP_014250309.1">
    <property type="nucleotide sequence ID" value="XM_014394823.1"/>
</dbReference>
<dbReference type="KEGG" id="clec:106667114"/>
<dbReference type="Gene3D" id="1.10.1300.10">
    <property type="entry name" value="3'5'-cyclic nucleotide phosphodiesterase, catalytic domain"/>
    <property type="match status" value="1"/>
</dbReference>
<dbReference type="SUPFAM" id="SSF109604">
    <property type="entry name" value="HD-domain/PDEase-like"/>
    <property type="match status" value="1"/>
</dbReference>
<evidence type="ECO:0000313" key="4">
    <source>
        <dbReference type="EnsemblMetazoa" id="XP_014250309.1"/>
    </source>
</evidence>
<dbReference type="GO" id="GO:0004114">
    <property type="term" value="F:3',5'-cyclic-nucleotide phosphodiesterase activity"/>
    <property type="evidence" value="ECO:0007669"/>
    <property type="project" value="InterPro"/>
</dbReference>
<organism evidence="4 5">
    <name type="scientific">Cimex lectularius</name>
    <name type="common">Bed bug</name>
    <name type="synonym">Acanthia lectularia</name>
    <dbReference type="NCBI Taxonomy" id="79782"/>
    <lineage>
        <taxon>Eukaryota</taxon>
        <taxon>Metazoa</taxon>
        <taxon>Ecdysozoa</taxon>
        <taxon>Arthropoda</taxon>
        <taxon>Hexapoda</taxon>
        <taxon>Insecta</taxon>
        <taxon>Pterygota</taxon>
        <taxon>Neoptera</taxon>
        <taxon>Paraneoptera</taxon>
        <taxon>Hemiptera</taxon>
        <taxon>Heteroptera</taxon>
        <taxon>Panheteroptera</taxon>
        <taxon>Cimicomorpha</taxon>
        <taxon>Cimicidae</taxon>
        <taxon>Cimex</taxon>
    </lineage>
</organism>
<dbReference type="GeneID" id="106667114"/>
<dbReference type="Pfam" id="PF00233">
    <property type="entry name" value="PDEase_I"/>
    <property type="match status" value="1"/>
</dbReference>
<name>A0A8I6RSP1_CIMLE</name>
<keyword evidence="1" id="KW-0479">Metal-binding</keyword>
<dbReference type="AlphaFoldDB" id="A0A8I6RSP1"/>
<keyword evidence="2" id="KW-0378">Hydrolase</keyword>
<dbReference type="InterPro" id="IPR036971">
    <property type="entry name" value="PDEase_catalytic_dom_sf"/>
</dbReference>
<accession>A0A8I6RSP1</accession>
<evidence type="ECO:0000256" key="2">
    <source>
        <dbReference type="ARBA" id="ARBA00022801"/>
    </source>
</evidence>
<dbReference type="OrthoDB" id="295473at2759"/>
<feature type="domain" description="PDEase" evidence="3">
    <location>
        <begin position="389"/>
        <end position="721"/>
    </location>
</feature>
<dbReference type="EnsemblMetazoa" id="XM_014394823.1">
    <property type="protein sequence ID" value="XP_014250309.1"/>
    <property type="gene ID" value="LOC106667114"/>
</dbReference>
<dbReference type="PROSITE" id="PS51845">
    <property type="entry name" value="PDEASE_I_2"/>
    <property type="match status" value="1"/>
</dbReference>
<keyword evidence="5" id="KW-1185">Reference proteome</keyword>
<dbReference type="InterPro" id="IPR003607">
    <property type="entry name" value="HD/PDEase_dom"/>
</dbReference>
<dbReference type="InterPro" id="IPR029016">
    <property type="entry name" value="GAF-like_dom_sf"/>
</dbReference>
<evidence type="ECO:0000313" key="5">
    <source>
        <dbReference type="Proteomes" id="UP000494040"/>
    </source>
</evidence>
<dbReference type="PANTHER" id="PTHR11347">
    <property type="entry name" value="CYCLIC NUCLEOTIDE PHOSPHODIESTERASE"/>
    <property type="match status" value="1"/>
</dbReference>
<dbReference type="CDD" id="cd00077">
    <property type="entry name" value="HDc"/>
    <property type="match status" value="1"/>
</dbReference>
<dbReference type="GO" id="GO:0046872">
    <property type="term" value="F:metal ion binding"/>
    <property type="evidence" value="ECO:0007669"/>
    <property type="project" value="UniProtKB-KW"/>
</dbReference>
<dbReference type="GO" id="GO:0007165">
    <property type="term" value="P:signal transduction"/>
    <property type="evidence" value="ECO:0007669"/>
    <property type="project" value="InterPro"/>
</dbReference>
<sequence>MYPYDWVRERNLKKYEYRGGTNNFEHFGLNHSDPGKLLSLMSTLWDGCIISLEIKINEYLQNMTNSTLGFIIHESNASNEMVVCVLGLKEVTPDIPVLDSENFWYKIKNANCPVLISNFDNFPEKLRKEIADYLLQYYNEEFDGAVIFPIFVGGVTEPSFYYCLVNCGPSTAISPNYGLINESFRYCGTLIITTFAYNEEMCHVKACKAVVETCVESLPYLDSLKSFWEAFRKELSQALNTEETTVYFFKHINDYSTTVIDFDYSPSNPEHDASDIFPYQFGLEGKMLKQGKFVNSVKPRSHQLLARYLKKLPKTKLRNVLSFPLLHKGCTNGIIEVFNKQNSEVKFPKADEEYAKCISLIGGTFISQAFKFSMTKDRQERYTYVNCQNLRRIPGDKACGAERILNCQDPHNYRFLLQFTFVPSSVPKEHTICVLMAMFHEVGVIKTFEINEFNMICFIQTLQLGYFNHPFHNWEHAFSTAHFLFVLVKNYSLLQNGFVDRLEILAFLTAAICHDIDFRGTTTPFQLTTGTSLGSLYGSPGKIKQHHAISQTLQILCRPQCNVAENMTTNQFKVFIRLLEEYVIDLDMTSFVRNLDQLNLMTEVELYSKTNPEHKKLFNILIMTAAHLSEYVKCKEYLDVVTKHQIDEFFRPEKAGIYRGVFDMGDLVHTPIKIVSLHVQFMVMIAVPAFELLYSLFPTTYNCLAQVIKNTNNWKMELERYAKPGARITPTESLISSLSEDEDEVDNNLFFK</sequence>
<proteinExistence type="predicted"/>
<dbReference type="SUPFAM" id="SSF55781">
    <property type="entry name" value="GAF domain-like"/>
    <property type="match status" value="1"/>
</dbReference>
<dbReference type="Gene3D" id="3.30.450.40">
    <property type="match status" value="1"/>
</dbReference>